<sequence>MELVLNGLHATRFRPFQESPHVEEKSQGSEAACKVLQSNIRIPNLAVVNLMKSLQEEKGQLKYLTRPCLKGKPVCLACSSLLWVPEKTSLVRTLSGEDFIEERRETHGIDTSMVEMTE</sequence>
<keyword evidence="2" id="KW-1185">Reference proteome</keyword>
<dbReference type="EMBL" id="MU825887">
    <property type="protein sequence ID" value="KAJ7384431.1"/>
    <property type="molecule type" value="Genomic_DNA"/>
</dbReference>
<protein>
    <submittedName>
        <fullName evidence="1">Uncharacterized protein</fullName>
    </submittedName>
</protein>
<dbReference type="Proteomes" id="UP001163046">
    <property type="component" value="Unassembled WGS sequence"/>
</dbReference>
<comment type="caution">
    <text evidence="1">The sequence shown here is derived from an EMBL/GenBank/DDBJ whole genome shotgun (WGS) entry which is preliminary data.</text>
</comment>
<evidence type="ECO:0000313" key="1">
    <source>
        <dbReference type="EMBL" id="KAJ7384431.1"/>
    </source>
</evidence>
<proteinExistence type="predicted"/>
<name>A0A9X0D2R1_9CNID</name>
<organism evidence="1 2">
    <name type="scientific">Desmophyllum pertusum</name>
    <dbReference type="NCBI Taxonomy" id="174260"/>
    <lineage>
        <taxon>Eukaryota</taxon>
        <taxon>Metazoa</taxon>
        <taxon>Cnidaria</taxon>
        <taxon>Anthozoa</taxon>
        <taxon>Hexacorallia</taxon>
        <taxon>Scleractinia</taxon>
        <taxon>Caryophylliina</taxon>
        <taxon>Caryophylliidae</taxon>
        <taxon>Desmophyllum</taxon>
    </lineage>
</organism>
<accession>A0A9X0D2R1</accession>
<dbReference type="AlphaFoldDB" id="A0A9X0D2R1"/>
<reference evidence="1" key="1">
    <citation type="submission" date="2023-01" db="EMBL/GenBank/DDBJ databases">
        <title>Genome assembly of the deep-sea coral Lophelia pertusa.</title>
        <authorList>
            <person name="Herrera S."/>
            <person name="Cordes E."/>
        </authorList>
    </citation>
    <scope>NUCLEOTIDE SEQUENCE</scope>
    <source>
        <strain evidence="1">USNM1676648</strain>
        <tissue evidence="1">Polyp</tissue>
    </source>
</reference>
<gene>
    <name evidence="1" type="ORF">OS493_021843</name>
</gene>
<evidence type="ECO:0000313" key="2">
    <source>
        <dbReference type="Proteomes" id="UP001163046"/>
    </source>
</evidence>